<dbReference type="OrthoDB" id="5989442at2759"/>
<dbReference type="Proteomes" id="UP000683360">
    <property type="component" value="Unassembled WGS sequence"/>
</dbReference>
<dbReference type="EMBL" id="CAJPWZ010002913">
    <property type="protein sequence ID" value="CAG2247697.1"/>
    <property type="molecule type" value="Genomic_DNA"/>
</dbReference>
<sequence>MTPGVPREERMDCSSGKGRKKSKLALSWSADELKDFIVSQFPALRGHAYEMLYSMSGGVLKKFPEEINTPDRMKLQYADLGKFINKFNNFQKLKMLTITKTSGRSIMAIDSWNLSTSPVYHLQVRVLGALGGSNIGDTLRRIMRRIGSNSLWSLFSLKGKNKKTSLKAEPIYKIITKSCIAVHSNGKESDIDEALSDFLRHAPHQADVSYKEKKGAMHFCSPSKWKKTTITKSYKPLSTIDKTAGATNDKDDYKTINAEVVNIELERNGDVQLNNEHETPVTIEPKNSMYSVIILKWQLLSP</sequence>
<comment type="caution">
    <text evidence="1">The sequence shown here is derived from an EMBL/GenBank/DDBJ whole genome shotgun (WGS) entry which is preliminary data.</text>
</comment>
<evidence type="ECO:0000313" key="1">
    <source>
        <dbReference type="EMBL" id="CAG2247697.1"/>
    </source>
</evidence>
<dbReference type="AlphaFoldDB" id="A0A8S3V229"/>
<keyword evidence="2" id="KW-1185">Reference proteome</keyword>
<organism evidence="1 2">
    <name type="scientific">Mytilus edulis</name>
    <name type="common">Blue mussel</name>
    <dbReference type="NCBI Taxonomy" id="6550"/>
    <lineage>
        <taxon>Eukaryota</taxon>
        <taxon>Metazoa</taxon>
        <taxon>Spiralia</taxon>
        <taxon>Lophotrochozoa</taxon>
        <taxon>Mollusca</taxon>
        <taxon>Bivalvia</taxon>
        <taxon>Autobranchia</taxon>
        <taxon>Pteriomorphia</taxon>
        <taxon>Mytilida</taxon>
        <taxon>Mytiloidea</taxon>
        <taxon>Mytilidae</taxon>
        <taxon>Mytilinae</taxon>
        <taxon>Mytilus</taxon>
    </lineage>
</organism>
<evidence type="ECO:0000313" key="2">
    <source>
        <dbReference type="Proteomes" id="UP000683360"/>
    </source>
</evidence>
<accession>A0A8S3V229</accession>
<name>A0A8S3V229_MYTED</name>
<reference evidence="1" key="1">
    <citation type="submission" date="2021-03" db="EMBL/GenBank/DDBJ databases">
        <authorList>
            <person name="Bekaert M."/>
        </authorList>
    </citation>
    <scope>NUCLEOTIDE SEQUENCE</scope>
</reference>
<protein>
    <submittedName>
        <fullName evidence="1">Uncharacterized protein</fullName>
    </submittedName>
</protein>
<proteinExistence type="predicted"/>
<gene>
    <name evidence="1" type="ORF">MEDL_59595</name>
</gene>